<proteinExistence type="predicted"/>
<name>A0A4Y7RCU1_9FIRM</name>
<dbReference type="AlphaFoldDB" id="A0A4Y7RCU1"/>
<sequence>MIPVKVREIAYDINMNPVLLLIDEHELKALPIWIGPVEAHAIALALQGFNLDNPQTTDLLKDILDRLESRLSMVVINDVRDGTYYAELHIWHHGQELVIDSRPSDAIAMAIRTEAPIYLTEKVAQDSMAIKDLLSEEQQEDLKQMLENNHPGDIKKSLH</sequence>
<dbReference type="PANTHER" id="PTHR15160">
    <property type="entry name" value="VON HIPPEL-LINDAU PROTEIN"/>
    <property type="match status" value="1"/>
</dbReference>
<feature type="domain" description="BFN" evidence="1">
    <location>
        <begin position="1"/>
        <end position="131"/>
    </location>
</feature>
<dbReference type="InterPro" id="IPR003729">
    <property type="entry name" value="Bi_nuclease_dom"/>
</dbReference>
<dbReference type="InterPro" id="IPR036104">
    <property type="entry name" value="BFN_sf"/>
</dbReference>
<reference evidence="2 3" key="1">
    <citation type="journal article" date="2018" name="Environ. Microbiol.">
        <title>Novel energy conservation strategies and behaviour of Pelotomaculum schinkii driving syntrophic propionate catabolism.</title>
        <authorList>
            <person name="Hidalgo-Ahumada C.A.P."/>
            <person name="Nobu M.K."/>
            <person name="Narihiro T."/>
            <person name="Tamaki H."/>
            <person name="Liu W.T."/>
            <person name="Kamagata Y."/>
            <person name="Stams A.J.M."/>
            <person name="Imachi H."/>
            <person name="Sousa D.Z."/>
        </authorList>
    </citation>
    <scope>NUCLEOTIDE SEQUENCE [LARGE SCALE GENOMIC DNA]</scope>
    <source>
        <strain evidence="2 3">HH</strain>
    </source>
</reference>
<evidence type="ECO:0000259" key="1">
    <source>
        <dbReference type="PROSITE" id="PS51658"/>
    </source>
</evidence>
<dbReference type="Proteomes" id="UP000298324">
    <property type="component" value="Unassembled WGS sequence"/>
</dbReference>
<dbReference type="GO" id="GO:0004518">
    <property type="term" value="F:nuclease activity"/>
    <property type="evidence" value="ECO:0007669"/>
    <property type="project" value="InterPro"/>
</dbReference>
<keyword evidence="3" id="KW-1185">Reference proteome</keyword>
<protein>
    <recommendedName>
        <fullName evidence="1">BFN domain-containing protein</fullName>
    </recommendedName>
</protein>
<dbReference type="SUPFAM" id="SSF103256">
    <property type="entry name" value="Hypothetical protein TM0160"/>
    <property type="match status" value="1"/>
</dbReference>
<organism evidence="2 3">
    <name type="scientific">Pelotomaculum schinkii</name>
    <dbReference type="NCBI Taxonomy" id="78350"/>
    <lineage>
        <taxon>Bacteria</taxon>
        <taxon>Bacillati</taxon>
        <taxon>Bacillota</taxon>
        <taxon>Clostridia</taxon>
        <taxon>Eubacteriales</taxon>
        <taxon>Desulfotomaculaceae</taxon>
        <taxon>Pelotomaculum</taxon>
    </lineage>
</organism>
<dbReference type="Pfam" id="PF02577">
    <property type="entry name" value="BFN_dom"/>
    <property type="match status" value="1"/>
</dbReference>
<accession>A0A4Y7RCU1</accession>
<dbReference type="RefSeq" id="WP_190238781.1">
    <property type="nucleotide sequence ID" value="NZ_QFGA01000001.1"/>
</dbReference>
<comment type="caution">
    <text evidence="2">The sequence shown here is derived from an EMBL/GenBank/DDBJ whole genome shotgun (WGS) entry which is preliminary data.</text>
</comment>
<evidence type="ECO:0000313" key="2">
    <source>
        <dbReference type="EMBL" id="TEB06543.1"/>
    </source>
</evidence>
<evidence type="ECO:0000313" key="3">
    <source>
        <dbReference type="Proteomes" id="UP000298324"/>
    </source>
</evidence>
<dbReference type="PROSITE" id="PS51658">
    <property type="entry name" value="BFN"/>
    <property type="match status" value="1"/>
</dbReference>
<dbReference type="Gene3D" id="3.10.690.10">
    <property type="entry name" value="Bifunctional nuclease domain"/>
    <property type="match status" value="1"/>
</dbReference>
<dbReference type="PANTHER" id="PTHR15160:SF1">
    <property type="entry name" value="VON HIPPEL-LINDAU DISEASE TUMOR SUPPRESSOR"/>
    <property type="match status" value="1"/>
</dbReference>
<gene>
    <name evidence="2" type="ORF">Psch_00075</name>
</gene>
<dbReference type="EMBL" id="QFGA01000001">
    <property type="protein sequence ID" value="TEB06543.1"/>
    <property type="molecule type" value="Genomic_DNA"/>
</dbReference>